<proteinExistence type="predicted"/>
<protein>
    <submittedName>
        <fullName evidence="2">Uncharacterized protein</fullName>
    </submittedName>
</protein>
<evidence type="ECO:0000313" key="2">
    <source>
        <dbReference type="EMBL" id="KZS03808.1"/>
    </source>
</evidence>
<dbReference type="EMBL" id="LRGB01003193">
    <property type="protein sequence ID" value="KZS03808.1"/>
    <property type="molecule type" value="Genomic_DNA"/>
</dbReference>
<sequence>MAEGNVIDPVSDEENIKKPKLIWCGKRNKFQKKVDDEASRFFKTLVKAKWNKLSDGTTKKNVIWEDVGEEMNKNGYQTSEGNKSGVICSQKWNNMLNTYKNFTLLVEKTGSGADVLDMKPLLYDEIQEILGSAQNVHPQYVGDSSMDTQNPTRMDINSNRQKLKELENKKLPLHESDDEALSNTHFSDDQCDENDYDKKHVEPRSKKRKRNRKGSNAEKMIDLFAVMEKKREPERHEMRLEKQKRHEEKIDQTENLIEILRMAITQTQVKSHK</sequence>
<gene>
    <name evidence="2" type="ORF">APZ42_033370</name>
</gene>
<feature type="region of interest" description="Disordered" evidence="1">
    <location>
        <begin position="173"/>
        <end position="249"/>
    </location>
</feature>
<dbReference type="InterPro" id="IPR044822">
    <property type="entry name" value="Myb_DNA-bind_4"/>
</dbReference>
<name>A0A0P6CLH9_9CRUS</name>
<organism evidence="2 3">
    <name type="scientific">Daphnia magna</name>
    <dbReference type="NCBI Taxonomy" id="35525"/>
    <lineage>
        <taxon>Eukaryota</taxon>
        <taxon>Metazoa</taxon>
        <taxon>Ecdysozoa</taxon>
        <taxon>Arthropoda</taxon>
        <taxon>Crustacea</taxon>
        <taxon>Branchiopoda</taxon>
        <taxon>Diplostraca</taxon>
        <taxon>Cladocera</taxon>
        <taxon>Anomopoda</taxon>
        <taxon>Daphniidae</taxon>
        <taxon>Daphnia</taxon>
    </lineage>
</organism>
<evidence type="ECO:0000313" key="3">
    <source>
        <dbReference type="Proteomes" id="UP000076858"/>
    </source>
</evidence>
<dbReference type="Gene3D" id="1.10.10.60">
    <property type="entry name" value="Homeodomain-like"/>
    <property type="match status" value="1"/>
</dbReference>
<dbReference type="Proteomes" id="UP000076858">
    <property type="component" value="Unassembled WGS sequence"/>
</dbReference>
<dbReference type="OrthoDB" id="6398026at2759"/>
<dbReference type="AlphaFoldDB" id="A0A0P6CLH9"/>
<feature type="compositionally biased region" description="Basic and acidic residues" evidence="1">
    <location>
        <begin position="215"/>
        <end position="249"/>
    </location>
</feature>
<accession>A0A0P6CLH9</accession>
<comment type="caution">
    <text evidence="2">The sequence shown here is derived from an EMBL/GenBank/DDBJ whole genome shotgun (WGS) entry which is preliminary data.</text>
</comment>
<dbReference type="Pfam" id="PF13837">
    <property type="entry name" value="Myb_DNA-bind_4"/>
    <property type="match status" value="1"/>
</dbReference>
<reference evidence="2 3" key="1">
    <citation type="submission" date="2016-03" db="EMBL/GenBank/DDBJ databases">
        <title>EvidentialGene: Evidence-directed Construction of Genes on Genomes.</title>
        <authorList>
            <person name="Gilbert D.G."/>
            <person name="Choi J.-H."/>
            <person name="Mockaitis K."/>
            <person name="Colbourne J."/>
            <person name="Pfrender M."/>
        </authorList>
    </citation>
    <scope>NUCLEOTIDE SEQUENCE [LARGE SCALE GENOMIC DNA]</scope>
    <source>
        <strain evidence="2 3">Xinb3</strain>
        <tissue evidence="2">Complete organism</tissue>
    </source>
</reference>
<keyword evidence="3" id="KW-1185">Reference proteome</keyword>
<evidence type="ECO:0000256" key="1">
    <source>
        <dbReference type="SAM" id="MobiDB-lite"/>
    </source>
</evidence>